<dbReference type="Pfam" id="PF03330">
    <property type="entry name" value="DPBB_1"/>
    <property type="match status" value="1"/>
</dbReference>
<dbReference type="CDD" id="cd22273">
    <property type="entry name" value="DPBB_SPI-like"/>
    <property type="match status" value="1"/>
</dbReference>
<evidence type="ECO:0000256" key="2">
    <source>
        <dbReference type="SAM" id="SignalP"/>
    </source>
</evidence>
<dbReference type="AlphaFoldDB" id="A0A1I7YAU4"/>
<dbReference type="PANTHER" id="PTHR31836:SF28">
    <property type="entry name" value="SRCR DOMAIN-CONTAINING PROTEIN-RELATED"/>
    <property type="match status" value="1"/>
</dbReference>
<dbReference type="GO" id="GO:0004867">
    <property type="term" value="F:serine-type endopeptidase inhibitor activity"/>
    <property type="evidence" value="ECO:0007669"/>
    <property type="project" value="InterPro"/>
</dbReference>
<feature type="chain" id="PRO_5009311914" evidence="2">
    <location>
        <begin position="18"/>
        <end position="132"/>
    </location>
</feature>
<dbReference type="Gene3D" id="2.40.40.10">
    <property type="entry name" value="RlpA-like domain"/>
    <property type="match status" value="1"/>
</dbReference>
<name>A0A1I7YAU4_9BILA</name>
<evidence type="ECO:0000313" key="5">
    <source>
        <dbReference type="WBParaSite" id="L893_g14405.t1"/>
    </source>
</evidence>
<sequence>MHLLLALLLTFSPSILAVDIPFGVDQNGDFTYYTDSGYGACGSWIDASTEDLVAVSHEWFSTAEFPNPNNDPVCKNVCVRVSYKGNSISVPVMDKCPSCRQSHLDLSQTAFQQLADLDEGHVYGAVWSFERC</sequence>
<dbReference type="Proteomes" id="UP000095287">
    <property type="component" value="Unplaced"/>
</dbReference>
<dbReference type="GO" id="GO:0004869">
    <property type="term" value="F:cysteine-type endopeptidase inhibitor activity"/>
    <property type="evidence" value="ECO:0007669"/>
    <property type="project" value="InterPro"/>
</dbReference>
<dbReference type="InterPro" id="IPR048197">
    <property type="entry name" value="Papain_inhib"/>
</dbReference>
<proteinExistence type="predicted"/>
<protein>
    <submittedName>
        <fullName evidence="5">DPBB_1 domain-containing protein</fullName>
    </submittedName>
</protein>
<evidence type="ECO:0000313" key="4">
    <source>
        <dbReference type="Proteomes" id="UP000095287"/>
    </source>
</evidence>
<evidence type="ECO:0000259" key="3">
    <source>
        <dbReference type="Pfam" id="PF03330"/>
    </source>
</evidence>
<dbReference type="WBParaSite" id="L893_g14405.t1">
    <property type="protein sequence ID" value="L893_g14405.t1"/>
    <property type="gene ID" value="L893_g14405"/>
</dbReference>
<feature type="signal peptide" evidence="2">
    <location>
        <begin position="1"/>
        <end position="17"/>
    </location>
</feature>
<reference evidence="5" key="1">
    <citation type="submission" date="2016-11" db="UniProtKB">
        <authorList>
            <consortium name="WormBaseParasite"/>
        </authorList>
    </citation>
    <scope>IDENTIFICATION</scope>
</reference>
<keyword evidence="1 2" id="KW-0732">Signal</keyword>
<evidence type="ECO:0000256" key="1">
    <source>
        <dbReference type="ARBA" id="ARBA00022729"/>
    </source>
</evidence>
<dbReference type="SUPFAM" id="SSF50685">
    <property type="entry name" value="Barwin-like endoglucanases"/>
    <property type="match status" value="1"/>
</dbReference>
<dbReference type="PANTHER" id="PTHR31836">
    <property type="match status" value="1"/>
</dbReference>
<accession>A0A1I7YAU4</accession>
<dbReference type="InterPro" id="IPR009009">
    <property type="entry name" value="RlpA-like_DPBB"/>
</dbReference>
<keyword evidence="4" id="KW-1185">Reference proteome</keyword>
<dbReference type="InterPro" id="IPR051477">
    <property type="entry name" value="Expansin_CellWall"/>
</dbReference>
<feature type="domain" description="RlpA-like protein double-psi beta-barrel" evidence="3">
    <location>
        <begin position="71"/>
        <end position="122"/>
    </location>
</feature>
<organism evidence="4 5">
    <name type="scientific">Steinernema glaseri</name>
    <dbReference type="NCBI Taxonomy" id="37863"/>
    <lineage>
        <taxon>Eukaryota</taxon>
        <taxon>Metazoa</taxon>
        <taxon>Ecdysozoa</taxon>
        <taxon>Nematoda</taxon>
        <taxon>Chromadorea</taxon>
        <taxon>Rhabditida</taxon>
        <taxon>Tylenchina</taxon>
        <taxon>Panagrolaimomorpha</taxon>
        <taxon>Strongyloidoidea</taxon>
        <taxon>Steinernematidae</taxon>
        <taxon>Steinernema</taxon>
    </lineage>
</organism>
<dbReference type="InterPro" id="IPR036908">
    <property type="entry name" value="RlpA-like_sf"/>
</dbReference>
<dbReference type="NCBIfam" id="NF041659">
    <property type="entry name" value="Papain_Inhib"/>
    <property type="match status" value="1"/>
</dbReference>